<dbReference type="OrthoDB" id="352476at2"/>
<dbReference type="InterPro" id="IPR006437">
    <property type="entry name" value="Phage_terminase_lsu"/>
</dbReference>
<dbReference type="RefSeq" id="WP_120105033.1">
    <property type="nucleotide sequence ID" value="NZ_CP028891.1"/>
</dbReference>
<dbReference type="InterPro" id="IPR035421">
    <property type="entry name" value="Terminase_6C"/>
</dbReference>
<evidence type="ECO:0000313" key="3">
    <source>
        <dbReference type="EMBL" id="AYE37113.1"/>
    </source>
</evidence>
<dbReference type="KEGG" id="btur:DB313_06310"/>
<dbReference type="Proteomes" id="UP000275571">
    <property type="component" value="Plasmid lp27"/>
</dbReference>
<dbReference type="Pfam" id="PF17289">
    <property type="entry name" value="Terminase_6C"/>
    <property type="match status" value="1"/>
</dbReference>
<keyword evidence="4" id="KW-1185">Reference proteome</keyword>
<proteinExistence type="predicted"/>
<evidence type="ECO:0000259" key="2">
    <source>
        <dbReference type="Pfam" id="PF17289"/>
    </source>
</evidence>
<keyword evidence="3" id="KW-0614">Plasmid</keyword>
<organism evidence="3 4">
    <name type="scientific">Borrelia turcica IST7</name>
    <dbReference type="NCBI Taxonomy" id="1104446"/>
    <lineage>
        <taxon>Bacteria</taxon>
        <taxon>Pseudomonadati</taxon>
        <taxon>Spirochaetota</taxon>
        <taxon>Spirochaetia</taxon>
        <taxon>Spirochaetales</taxon>
        <taxon>Borreliaceae</taxon>
        <taxon>Borrelia</taxon>
    </lineage>
</organism>
<feature type="domain" description="Terminase large subunit gp17-like C-terminal" evidence="2">
    <location>
        <begin position="284"/>
        <end position="433"/>
    </location>
</feature>
<dbReference type="EMBL" id="CP028891">
    <property type="protein sequence ID" value="AYE37113.1"/>
    <property type="molecule type" value="Genomic_DNA"/>
</dbReference>
<protein>
    <submittedName>
        <fullName evidence="3">PBSX family phage terminase large subunit</fullName>
    </submittedName>
</protein>
<gene>
    <name evidence="3" type="ORF">DB313_06310</name>
</gene>
<reference evidence="3 4" key="1">
    <citation type="journal article" date="2018" name="Infect. Genet. Evol.">
        <title>Genome-wide analysis of Borrelia turcica and 'Candidatus Borrelia tachyglossi' shows relapsing fever-like genomes with unique genomic links to Lyme disease Borrelia.</title>
        <authorList>
            <person name="Gofton A.W."/>
            <person name="Margos G."/>
            <person name="Fingerle V."/>
            <person name="Hepner S."/>
            <person name="Loh S.M."/>
            <person name="Ryan U."/>
            <person name="Irwin P."/>
            <person name="Oskam C.L."/>
        </authorList>
    </citation>
    <scope>NUCLEOTIDE SEQUENCE [LARGE SCALE GENOMIC DNA]</scope>
    <source>
        <strain evidence="3 4">IST7</strain>
        <plasmid evidence="3">lp27</plasmid>
    </source>
</reference>
<geneLocation type="plasmid" evidence="3 4">
    <name>lp27</name>
</geneLocation>
<dbReference type="SUPFAM" id="SSF52540">
    <property type="entry name" value="P-loop containing nucleoside triphosphate hydrolases"/>
    <property type="match status" value="1"/>
</dbReference>
<name>A0A386PQZ7_9SPIR</name>
<evidence type="ECO:0000256" key="1">
    <source>
        <dbReference type="ARBA" id="ARBA00022612"/>
    </source>
</evidence>
<dbReference type="Pfam" id="PF03237">
    <property type="entry name" value="Terminase_6N"/>
    <property type="match status" value="1"/>
</dbReference>
<dbReference type="NCBIfam" id="TIGR01547">
    <property type="entry name" value="phage_term_2"/>
    <property type="match status" value="1"/>
</dbReference>
<dbReference type="AlphaFoldDB" id="A0A386PQZ7"/>
<dbReference type="InterPro" id="IPR027417">
    <property type="entry name" value="P-loop_NTPase"/>
</dbReference>
<accession>A0A386PQZ7</accession>
<sequence length="452" mass="52063">MILFKSSLFIKKQRHYKKRYGIDIADLLKNTAVAKPDFKAFEDTHLLRKQREVLRDIEKHRHTKIVLSGGIASGKTFLACYLFIKNLLENRALYLADTNNFILGNSAKAIEVNLLGQFEKVCSLLKIPFVTKKANTSHILIDGLRVNLYGGDKTTDYERFRGSNTSLVYVNEATTLHKDTLLEALKRLRHGQEVVIFDTNPDHPAHFFKTDYIDKTDVYKTYTFTTYDNAILSKSFIKTQENLYKSTPTYKARVLYGEWVASQEAIFSNIVLNGSYMYKSPICYIDPSFSMGSDNTAVCVLEQFEDKFYAFIYQEKRPVNDSYVISTIKAIIEKFNVSKLYIEERDNTQGLGMLTSIMLSLRDKIETHYFSIAPVKPKSNKFARICTLIPLFSYAKLEIMEYSSASVFTDIYAYRGDNTVCDDALDSLSCAYLLLNLNRKKREVHFSKLKYF</sequence>
<keyword evidence="1" id="KW-1188">Viral release from host cell</keyword>
<dbReference type="Gene3D" id="3.40.50.300">
    <property type="entry name" value="P-loop containing nucleotide triphosphate hydrolases"/>
    <property type="match status" value="1"/>
</dbReference>
<evidence type="ECO:0000313" key="4">
    <source>
        <dbReference type="Proteomes" id="UP000275571"/>
    </source>
</evidence>